<comment type="caution">
    <text evidence="7">The sequence shown here is derived from an EMBL/GenBank/DDBJ whole genome shotgun (WGS) entry which is preliminary data.</text>
</comment>
<dbReference type="EMBL" id="JBHSLV010000009">
    <property type="protein sequence ID" value="MFC5392278.1"/>
    <property type="molecule type" value="Genomic_DNA"/>
</dbReference>
<feature type="transmembrane region" description="Helical" evidence="6">
    <location>
        <begin position="289"/>
        <end position="306"/>
    </location>
</feature>
<protein>
    <submittedName>
        <fullName evidence="7">LPS export ABC transporter permease LptF</fullName>
    </submittedName>
</protein>
<evidence type="ECO:0000256" key="4">
    <source>
        <dbReference type="ARBA" id="ARBA00022989"/>
    </source>
</evidence>
<evidence type="ECO:0000256" key="6">
    <source>
        <dbReference type="SAM" id="Phobius"/>
    </source>
</evidence>
<keyword evidence="2" id="KW-1003">Cell membrane</keyword>
<keyword evidence="8" id="KW-1185">Reference proteome</keyword>
<proteinExistence type="predicted"/>
<evidence type="ECO:0000256" key="2">
    <source>
        <dbReference type="ARBA" id="ARBA00022475"/>
    </source>
</evidence>
<name>A0ABW0H7I3_9HYPH</name>
<dbReference type="NCBIfam" id="TIGR04407">
    <property type="entry name" value="LptF_YjgP"/>
    <property type="match status" value="1"/>
</dbReference>
<comment type="subcellular location">
    <subcellularLocation>
        <location evidence="1">Cell membrane</location>
        <topology evidence="1">Multi-pass membrane protein</topology>
    </subcellularLocation>
</comment>
<feature type="transmembrane region" description="Helical" evidence="6">
    <location>
        <begin position="50"/>
        <end position="79"/>
    </location>
</feature>
<dbReference type="PANTHER" id="PTHR33529">
    <property type="entry name" value="SLR0882 PROTEIN-RELATED"/>
    <property type="match status" value="1"/>
</dbReference>
<keyword evidence="4 6" id="KW-1133">Transmembrane helix</keyword>
<feature type="transmembrane region" description="Helical" evidence="6">
    <location>
        <begin position="105"/>
        <end position="128"/>
    </location>
</feature>
<accession>A0ABW0H7I3</accession>
<evidence type="ECO:0000313" key="8">
    <source>
        <dbReference type="Proteomes" id="UP001596104"/>
    </source>
</evidence>
<keyword evidence="5 6" id="KW-0472">Membrane</keyword>
<feature type="transmembrane region" description="Helical" evidence="6">
    <location>
        <begin position="318"/>
        <end position="340"/>
    </location>
</feature>
<organism evidence="7 8">
    <name type="scientific">Bosea vestrisii</name>
    <dbReference type="NCBI Taxonomy" id="151416"/>
    <lineage>
        <taxon>Bacteria</taxon>
        <taxon>Pseudomonadati</taxon>
        <taxon>Pseudomonadota</taxon>
        <taxon>Alphaproteobacteria</taxon>
        <taxon>Hyphomicrobiales</taxon>
        <taxon>Boseaceae</taxon>
        <taxon>Bosea</taxon>
    </lineage>
</organism>
<evidence type="ECO:0000256" key="3">
    <source>
        <dbReference type="ARBA" id="ARBA00022692"/>
    </source>
</evidence>
<keyword evidence="3 6" id="KW-0812">Transmembrane</keyword>
<evidence type="ECO:0000256" key="1">
    <source>
        <dbReference type="ARBA" id="ARBA00004651"/>
    </source>
</evidence>
<feature type="transmembrane region" description="Helical" evidence="6">
    <location>
        <begin position="346"/>
        <end position="368"/>
    </location>
</feature>
<dbReference type="Pfam" id="PF03739">
    <property type="entry name" value="LptF_LptG"/>
    <property type="match status" value="1"/>
</dbReference>
<reference evidence="8" key="1">
    <citation type="journal article" date="2019" name="Int. J. Syst. Evol. Microbiol.">
        <title>The Global Catalogue of Microorganisms (GCM) 10K type strain sequencing project: providing services to taxonomists for standard genome sequencing and annotation.</title>
        <authorList>
            <consortium name="The Broad Institute Genomics Platform"/>
            <consortium name="The Broad Institute Genome Sequencing Center for Infectious Disease"/>
            <person name="Wu L."/>
            <person name="Ma J."/>
        </authorList>
    </citation>
    <scope>NUCLEOTIDE SEQUENCE [LARGE SCALE GENOMIC DNA]</scope>
    <source>
        <strain evidence="8">CGMCC 1.16326</strain>
    </source>
</reference>
<dbReference type="InterPro" id="IPR005495">
    <property type="entry name" value="LptG/LptF_permease"/>
</dbReference>
<evidence type="ECO:0000256" key="5">
    <source>
        <dbReference type="ARBA" id="ARBA00023136"/>
    </source>
</evidence>
<feature type="transmembrane region" description="Helical" evidence="6">
    <location>
        <begin position="9"/>
        <end position="30"/>
    </location>
</feature>
<dbReference type="PANTHER" id="PTHR33529:SF6">
    <property type="entry name" value="YJGP_YJGQ FAMILY PERMEASE"/>
    <property type="match status" value="1"/>
</dbReference>
<dbReference type="Proteomes" id="UP001596104">
    <property type="component" value="Unassembled WGS sequence"/>
</dbReference>
<gene>
    <name evidence="7" type="primary">lptF</name>
    <name evidence="7" type="ORF">ACFPPC_06425</name>
</gene>
<sequence>MRFGLLDRYILKIAAGAAVILLVGLTSVIWVTQALREVDLMTGKGQTILIFFTVTLLSLPALIAGIAPVALFMATLYTLNKLNSDSELIVMNAAGVAPHRLTRPFIALTLITAALVGWMSLAVMPAGFRALRDLITLIRADFVANVVKEGQFVSLDSGVTFHYREKQGQALLGIFMQDRRDPNQPAVYIAERGQSAEADGNSFLMLEKGTIQRESRNQNSSSIISFERYALNLSALTGDSDGGAGGGDGDKVIYKPRERTTWALLRQDKNEPYYKIQEGRFRAELHNRLSAPLYPIAFMLVAFAILGEARTTRQGRAAAIQIAIFLVGAIRIGAYAAWTASVRSPIAAALLYILPLGTILLAALAIGFGSRTRVLVDRLTEPLIAPFLALAARFRRA</sequence>
<dbReference type="RefSeq" id="WP_377007021.1">
    <property type="nucleotide sequence ID" value="NZ_JBHSLV010000009.1"/>
</dbReference>
<dbReference type="InterPro" id="IPR030922">
    <property type="entry name" value="LptF"/>
</dbReference>
<evidence type="ECO:0000313" key="7">
    <source>
        <dbReference type="EMBL" id="MFC5392278.1"/>
    </source>
</evidence>